<dbReference type="GeneID" id="25311747"/>
<feature type="compositionally biased region" description="Polar residues" evidence="5">
    <location>
        <begin position="157"/>
        <end position="170"/>
    </location>
</feature>
<dbReference type="CDD" id="cd00067">
    <property type="entry name" value="GAL4"/>
    <property type="match status" value="1"/>
</dbReference>
<dbReference type="Pfam" id="PF00172">
    <property type="entry name" value="Zn_clus"/>
    <property type="match status" value="1"/>
</dbReference>
<dbReference type="InterPro" id="IPR036864">
    <property type="entry name" value="Zn2-C6_fun-type_DNA-bd_sf"/>
</dbReference>
<dbReference type="RefSeq" id="XP_013278125.1">
    <property type="nucleotide sequence ID" value="XM_013422671.1"/>
</dbReference>
<evidence type="ECO:0000256" key="4">
    <source>
        <dbReference type="ARBA" id="ARBA00023242"/>
    </source>
</evidence>
<dbReference type="STRING" id="1442368.A0A0D2EIV3"/>
<evidence type="ECO:0000259" key="6">
    <source>
        <dbReference type="PROSITE" id="PS50048"/>
    </source>
</evidence>
<organism evidence="7 8">
    <name type="scientific">Fonsecaea pedrosoi CBS 271.37</name>
    <dbReference type="NCBI Taxonomy" id="1442368"/>
    <lineage>
        <taxon>Eukaryota</taxon>
        <taxon>Fungi</taxon>
        <taxon>Dikarya</taxon>
        <taxon>Ascomycota</taxon>
        <taxon>Pezizomycotina</taxon>
        <taxon>Eurotiomycetes</taxon>
        <taxon>Chaetothyriomycetidae</taxon>
        <taxon>Chaetothyriales</taxon>
        <taxon>Herpotrichiellaceae</taxon>
        <taxon>Fonsecaea</taxon>
    </lineage>
</organism>
<dbReference type="PROSITE" id="PS50048">
    <property type="entry name" value="ZN2_CY6_FUNGAL_2"/>
    <property type="match status" value="1"/>
</dbReference>
<dbReference type="SMART" id="SM00066">
    <property type="entry name" value="GAL4"/>
    <property type="match status" value="1"/>
</dbReference>
<evidence type="ECO:0000256" key="5">
    <source>
        <dbReference type="SAM" id="MobiDB-lite"/>
    </source>
</evidence>
<keyword evidence="2" id="KW-0238">DNA-binding</keyword>
<accession>A0A0D2EIV3</accession>
<feature type="region of interest" description="Disordered" evidence="5">
    <location>
        <begin position="1"/>
        <end position="30"/>
    </location>
</feature>
<name>A0A0D2EIV3_9EURO</name>
<dbReference type="EMBL" id="KN846977">
    <property type="protein sequence ID" value="KIW74317.1"/>
    <property type="molecule type" value="Genomic_DNA"/>
</dbReference>
<dbReference type="InterPro" id="IPR053187">
    <property type="entry name" value="Notoamide_regulator"/>
</dbReference>
<reference evidence="7 8" key="1">
    <citation type="submission" date="2015-01" db="EMBL/GenBank/DDBJ databases">
        <title>The Genome Sequence of Fonsecaea pedrosoi CBS 271.37.</title>
        <authorList>
            <consortium name="The Broad Institute Genomics Platform"/>
            <person name="Cuomo C."/>
            <person name="de Hoog S."/>
            <person name="Gorbushina A."/>
            <person name="Stielow B."/>
            <person name="Teixiera M."/>
            <person name="Abouelleil A."/>
            <person name="Chapman S.B."/>
            <person name="Priest M."/>
            <person name="Young S.K."/>
            <person name="Wortman J."/>
            <person name="Nusbaum C."/>
            <person name="Birren B."/>
        </authorList>
    </citation>
    <scope>NUCLEOTIDE SEQUENCE [LARGE SCALE GENOMIC DNA]</scope>
    <source>
        <strain evidence="7 8">CBS 271.37</strain>
    </source>
</reference>
<evidence type="ECO:0000313" key="7">
    <source>
        <dbReference type="EMBL" id="KIW74317.1"/>
    </source>
</evidence>
<dbReference type="InterPro" id="IPR001138">
    <property type="entry name" value="Zn2Cys6_DnaBD"/>
</dbReference>
<dbReference type="PANTHER" id="PTHR47256">
    <property type="entry name" value="ZN(II)2CYS6 TRANSCRIPTION FACTOR (EUROFUNG)-RELATED"/>
    <property type="match status" value="1"/>
</dbReference>
<dbReference type="VEuPathDB" id="FungiDB:Z517_12257"/>
<dbReference type="Proteomes" id="UP000053029">
    <property type="component" value="Unassembled WGS sequence"/>
</dbReference>
<dbReference type="HOGENOM" id="CLU_031808_0_0_1"/>
<dbReference type="PANTHER" id="PTHR47256:SF1">
    <property type="entry name" value="ZN(II)2CYS6 TRANSCRIPTION FACTOR (EUROFUNG)"/>
    <property type="match status" value="1"/>
</dbReference>
<dbReference type="PROSITE" id="PS00463">
    <property type="entry name" value="ZN2_CY6_FUNGAL_1"/>
    <property type="match status" value="1"/>
</dbReference>
<feature type="region of interest" description="Disordered" evidence="5">
    <location>
        <begin position="150"/>
        <end position="177"/>
    </location>
</feature>
<dbReference type="InterPro" id="IPR021833">
    <property type="entry name" value="DUF3425"/>
</dbReference>
<feature type="region of interest" description="Disordered" evidence="5">
    <location>
        <begin position="253"/>
        <end position="301"/>
    </location>
</feature>
<evidence type="ECO:0000256" key="2">
    <source>
        <dbReference type="ARBA" id="ARBA00023125"/>
    </source>
</evidence>
<keyword evidence="8" id="KW-1185">Reference proteome</keyword>
<dbReference type="GO" id="GO:0003677">
    <property type="term" value="F:DNA binding"/>
    <property type="evidence" value="ECO:0007669"/>
    <property type="project" value="UniProtKB-KW"/>
</dbReference>
<dbReference type="GO" id="GO:0008270">
    <property type="term" value="F:zinc ion binding"/>
    <property type="evidence" value="ECO:0007669"/>
    <property type="project" value="InterPro"/>
</dbReference>
<keyword evidence="3" id="KW-0804">Transcription</keyword>
<dbReference type="SUPFAM" id="SSF57701">
    <property type="entry name" value="Zn2/Cys6 DNA-binding domain"/>
    <property type="match status" value="1"/>
</dbReference>
<feature type="domain" description="Zn(2)-C6 fungal-type" evidence="6">
    <location>
        <begin position="33"/>
        <end position="63"/>
    </location>
</feature>
<protein>
    <submittedName>
        <fullName evidence="7">Unplaced genomic scaffold supercont1.9, whole genome shotgun sequence</fullName>
    </submittedName>
</protein>
<gene>
    <name evidence="7" type="ORF">Z517_12257</name>
</gene>
<keyword evidence="4" id="KW-0539">Nucleus</keyword>
<proteinExistence type="predicted"/>
<dbReference type="OrthoDB" id="4356994at2759"/>
<dbReference type="Gene3D" id="4.10.240.10">
    <property type="entry name" value="Zn(2)-C6 fungal-type DNA-binding domain"/>
    <property type="match status" value="1"/>
</dbReference>
<evidence type="ECO:0000313" key="8">
    <source>
        <dbReference type="Proteomes" id="UP000053029"/>
    </source>
</evidence>
<evidence type="ECO:0000256" key="1">
    <source>
        <dbReference type="ARBA" id="ARBA00023015"/>
    </source>
</evidence>
<feature type="compositionally biased region" description="Low complexity" evidence="5">
    <location>
        <begin position="285"/>
        <end position="299"/>
    </location>
</feature>
<dbReference type="AlphaFoldDB" id="A0A0D2EIV3"/>
<dbReference type="GO" id="GO:0000981">
    <property type="term" value="F:DNA-binding transcription factor activity, RNA polymerase II-specific"/>
    <property type="evidence" value="ECO:0007669"/>
    <property type="project" value="InterPro"/>
</dbReference>
<dbReference type="Pfam" id="PF11905">
    <property type="entry name" value="DUF3425"/>
    <property type="match status" value="1"/>
</dbReference>
<keyword evidence="1" id="KW-0805">Transcription regulation</keyword>
<sequence length="570" mass="62798">MPSPPSARPIKPAKESLSKPPRKKPSSARISAACEACKKRKTKCTGGPAPCQLCETLGTECVIDLSLDMRRRAAFQRTLDESRTYQDALNSLLDGIREGPSPRLEAIFELIRSGASNQEITNNLHHYAHRNEDEDGDDIMSSHIEGSESLVDATKSPADTSSLGSLTSESAKGKSPDASMSIASLLTSLKHASPLEGEAILRQFLALRSDERVGLSLGSLEGKNSWEGMDSGMTPPGVDERAAWHPVLHLRSQSARLEERPHLPPGPRRFSQGGPKIEPTDTVASESPSPSTSLSRQSSKYPRIATDMASGSALPLASSPATPYFELVTNFPTAQPRLNEWDLCVAQEDQVTRLRIPRHLVLPLVVPDDSPMSRTYTDYVNGARRMLESGVPVSDVLGTTEKVAVDLFFRPRRATDKFDCASWACEVSRSFDNDIFVRLASAYLLTHMMRWLLVPTLEHYQKLPDMMKPTPAQCMVPHIGAIETIPLPPVRDAAIHKLRDWLTPLIQAEWGVNWPHSIDSAVEQDALMGATVLTQKFIDHVVIYDHWSVGSRFLNSFPEVAGRIRIHELG</sequence>
<evidence type="ECO:0000256" key="3">
    <source>
        <dbReference type="ARBA" id="ARBA00023163"/>
    </source>
</evidence>